<dbReference type="SUPFAM" id="SSF51445">
    <property type="entry name" value="(Trans)glycosidases"/>
    <property type="match status" value="1"/>
</dbReference>
<dbReference type="CDD" id="cd11333">
    <property type="entry name" value="AmyAc_SI_OligoGlu_DGase"/>
    <property type="match status" value="1"/>
</dbReference>
<evidence type="ECO:0000256" key="2">
    <source>
        <dbReference type="ARBA" id="ARBA00022801"/>
    </source>
</evidence>
<proteinExistence type="inferred from homology"/>
<dbReference type="PANTHER" id="PTHR10357">
    <property type="entry name" value="ALPHA-AMYLASE FAMILY MEMBER"/>
    <property type="match status" value="1"/>
</dbReference>
<accession>A0A2M9Y5W7</accession>
<keyword evidence="3" id="KW-0326">Glycosidase</keyword>
<evidence type="ECO:0000256" key="3">
    <source>
        <dbReference type="ARBA" id="ARBA00023295"/>
    </source>
</evidence>
<gene>
    <name evidence="5" type="ORF">EHQ30_05470</name>
</gene>
<comment type="similarity">
    <text evidence="1">Belongs to the glycosyl hydrolase 13 family.</text>
</comment>
<dbReference type="AlphaFoldDB" id="A0A2M9Y5W7"/>
<keyword evidence="2" id="KW-0378">Hydrolase</keyword>
<dbReference type="EMBL" id="RQFP01000001">
    <property type="protein sequence ID" value="TGK96073.1"/>
    <property type="molecule type" value="Genomic_DNA"/>
</dbReference>
<dbReference type="InterPro" id="IPR013780">
    <property type="entry name" value="Glyco_hydro_b"/>
</dbReference>
<dbReference type="InterPro" id="IPR017853">
    <property type="entry name" value="GH"/>
</dbReference>
<dbReference type="Gene3D" id="3.90.400.10">
    <property type="entry name" value="Oligo-1,6-glucosidase, Domain 2"/>
    <property type="match status" value="1"/>
</dbReference>
<dbReference type="Gene3D" id="2.60.40.1180">
    <property type="entry name" value="Golgi alpha-mannosidase II"/>
    <property type="match status" value="1"/>
</dbReference>
<dbReference type="SUPFAM" id="SSF51011">
    <property type="entry name" value="Glycosyl hydrolase domain"/>
    <property type="match status" value="1"/>
</dbReference>
<dbReference type="Gene3D" id="3.20.20.80">
    <property type="entry name" value="Glycosidases"/>
    <property type="match status" value="2"/>
</dbReference>
<dbReference type="PANTHER" id="PTHR10357:SF179">
    <property type="entry name" value="NEUTRAL AND BASIC AMINO ACID TRANSPORT PROTEIN RBAT"/>
    <property type="match status" value="1"/>
</dbReference>
<dbReference type="RefSeq" id="WP_100788973.1">
    <property type="nucleotide sequence ID" value="NZ_NPDQ01000001.1"/>
</dbReference>
<dbReference type="GO" id="GO:0009313">
    <property type="term" value="P:oligosaccharide catabolic process"/>
    <property type="evidence" value="ECO:0007669"/>
    <property type="project" value="TreeGrafter"/>
</dbReference>
<dbReference type="Proteomes" id="UP000297891">
    <property type="component" value="Unassembled WGS sequence"/>
</dbReference>
<dbReference type="GO" id="GO:0004556">
    <property type="term" value="F:alpha-amylase activity"/>
    <property type="evidence" value="ECO:0007669"/>
    <property type="project" value="TreeGrafter"/>
</dbReference>
<reference evidence="5" key="1">
    <citation type="journal article" date="2019" name="PLoS Negl. Trop. Dis.">
        <title>Revisiting the worldwide diversity of Leptospira species in the environment.</title>
        <authorList>
            <person name="Vincent A.T."/>
            <person name="Schiettekatte O."/>
            <person name="Bourhy P."/>
            <person name="Veyrier F.J."/>
            <person name="Picardeau M."/>
        </authorList>
    </citation>
    <scope>NUCLEOTIDE SEQUENCE [LARGE SCALE GENOMIC DNA]</scope>
    <source>
        <strain evidence="5">201800277</strain>
    </source>
</reference>
<dbReference type="InterPro" id="IPR045857">
    <property type="entry name" value="O16G_dom_2"/>
</dbReference>
<evidence type="ECO:0000256" key="1">
    <source>
        <dbReference type="ARBA" id="ARBA00008061"/>
    </source>
</evidence>
<dbReference type="FunFam" id="3.90.400.10:FF:000002">
    <property type="entry name" value="Sucrose isomerase"/>
    <property type="match status" value="1"/>
</dbReference>
<dbReference type="Pfam" id="PF00128">
    <property type="entry name" value="Alpha-amylase"/>
    <property type="match status" value="1"/>
</dbReference>
<keyword evidence="6" id="KW-1185">Reference proteome</keyword>
<evidence type="ECO:0000313" key="5">
    <source>
        <dbReference type="EMBL" id="TGK96073.1"/>
    </source>
</evidence>
<protein>
    <submittedName>
        <fullName evidence="5">Alpha-glucosidase</fullName>
    </submittedName>
</protein>
<dbReference type="InterPro" id="IPR006047">
    <property type="entry name" value="GH13_cat_dom"/>
</dbReference>
<dbReference type="SMART" id="SM00642">
    <property type="entry name" value="Aamy"/>
    <property type="match status" value="1"/>
</dbReference>
<comment type="caution">
    <text evidence="5">The sequence shown here is derived from an EMBL/GenBank/DDBJ whole genome shotgun (WGS) entry which is preliminary data.</text>
</comment>
<name>A0A2M9Y5W7_9LEPT</name>
<evidence type="ECO:0000259" key="4">
    <source>
        <dbReference type="SMART" id="SM00642"/>
    </source>
</evidence>
<sequence length="542" mass="63944">MAWWKEAVIYQIYPRSFQDSNGDGIGDLEGIIERLDYLAGSKDSLGIDAIWLSPVYPSPMFDFGYDISDYEEIDPVYGDIQTFKRLLKEAHKRGIRIIMDLVVNHTSHLHPWFLESRSSVNSPKRDWYIWKEPHHNGPPNNWLGAFGGSGWEYDKRTGEYYFHSFLKEQPDLNWRNPDVEDAIFKMMKYWLDMGVDGFRLDVVNLYVKDEFLRNQVSYFMKGPRPYDKQVHAYDRDRPEMHGILRRMRKLLDSYSEKRMFVGEIMQDFPGNVLLPATYCGRNDELHLAFNFMFLFSPWKAERFFQIVKDFESALGEDNWPNYTLSNHDFPRHITRYEKGNDTKARAELAACMMLTLRGTPFLYYGEEIGMKRQKVPYKKIQDPVGKRYWPFHPGRDPERIPMPWNGSETTGFTTGKPWLPLYEDAKSINVESQKEDPNSLFYTYKKLIQLRKDRKSLRKGKLKILLSTDKQALYYRRREGKEETYIFLNFSSKPVKISYPRKWVLNEILFSTANRTSSFELEKELDTGGLVLLPNEAVIFGR</sequence>
<dbReference type="OrthoDB" id="9805159at2"/>
<feature type="domain" description="Glycosyl hydrolase family 13 catalytic" evidence="4">
    <location>
        <begin position="11"/>
        <end position="451"/>
    </location>
</feature>
<evidence type="ECO:0000313" key="6">
    <source>
        <dbReference type="Proteomes" id="UP000297891"/>
    </source>
</evidence>
<organism evidence="5 6">
    <name type="scientific">Leptospira brenneri</name>
    <dbReference type="NCBI Taxonomy" id="2023182"/>
    <lineage>
        <taxon>Bacteria</taxon>
        <taxon>Pseudomonadati</taxon>
        <taxon>Spirochaetota</taxon>
        <taxon>Spirochaetia</taxon>
        <taxon>Leptospirales</taxon>
        <taxon>Leptospiraceae</taxon>
        <taxon>Leptospira</taxon>
    </lineage>
</organism>